<dbReference type="SUPFAM" id="SSF52058">
    <property type="entry name" value="L domain-like"/>
    <property type="match status" value="1"/>
</dbReference>
<reference evidence="4" key="1">
    <citation type="submission" date="2024-02" db="EMBL/GenBank/DDBJ databases">
        <title>FIRST GENOME SEQUENCES OF Leishmania (Viannia) shawi, Leishmania (Viannia) lindenbergi AND Leishmania (Viannia) utingensis.</title>
        <authorList>
            <person name="Resadore F."/>
            <person name="Custodio M.G.F."/>
            <person name="Boite M.C."/>
            <person name="Cupolillo E."/>
            <person name="Ferreira G.E.M."/>
        </authorList>
    </citation>
    <scope>NUCLEOTIDE SEQUENCE</scope>
    <source>
        <strain evidence="4">MHOM/BR/2013/18 LTA MLF</strain>
    </source>
</reference>
<dbReference type="PANTHER" id="PTHR45973:SF35">
    <property type="entry name" value="LEUCINE-RICH REPEAT-CONTAINING PROTEIN 43"/>
    <property type="match status" value="1"/>
</dbReference>
<keyword evidence="2" id="KW-0677">Repeat</keyword>
<organism evidence="4 5">
    <name type="scientific">Leishmania shawi</name>
    <dbReference type="NCBI Taxonomy" id="5680"/>
    <lineage>
        <taxon>Eukaryota</taxon>
        <taxon>Discoba</taxon>
        <taxon>Euglenozoa</taxon>
        <taxon>Kinetoplastea</taxon>
        <taxon>Metakinetoplastina</taxon>
        <taxon>Trypanosomatida</taxon>
        <taxon>Trypanosomatidae</taxon>
        <taxon>Leishmaniinae</taxon>
        <taxon>Leishmania</taxon>
        <taxon>Leishmania guyanensis species complex</taxon>
    </lineage>
</organism>
<evidence type="ECO:0000256" key="1">
    <source>
        <dbReference type="ARBA" id="ARBA00022614"/>
    </source>
</evidence>
<evidence type="ECO:0008006" key="6">
    <source>
        <dbReference type="Google" id="ProtNLM"/>
    </source>
</evidence>
<comment type="caution">
    <text evidence="4">The sequence shown here is derived from an EMBL/GenBank/DDBJ whole genome shotgun (WGS) entry which is preliminary data.</text>
</comment>
<dbReference type="Proteomes" id="UP001500493">
    <property type="component" value="Unassembled WGS sequence"/>
</dbReference>
<feature type="region of interest" description="Disordered" evidence="3">
    <location>
        <begin position="1009"/>
        <end position="1054"/>
    </location>
</feature>
<dbReference type="EMBL" id="JBAMZJ010000032">
    <property type="protein sequence ID" value="KAL0521035.1"/>
    <property type="molecule type" value="Genomic_DNA"/>
</dbReference>
<feature type="compositionally biased region" description="Low complexity" evidence="3">
    <location>
        <begin position="856"/>
        <end position="868"/>
    </location>
</feature>
<dbReference type="InterPro" id="IPR001611">
    <property type="entry name" value="Leu-rich_rpt"/>
</dbReference>
<feature type="compositionally biased region" description="Low complexity" evidence="3">
    <location>
        <begin position="510"/>
        <end position="520"/>
    </location>
</feature>
<proteinExistence type="predicted"/>
<dbReference type="AlphaFoldDB" id="A0AAW3BE34"/>
<dbReference type="Gene3D" id="3.80.10.10">
    <property type="entry name" value="Ribonuclease Inhibitor"/>
    <property type="match status" value="1"/>
</dbReference>
<gene>
    <name evidence="4" type="ORF">Q4I32_005847</name>
</gene>
<evidence type="ECO:0000256" key="3">
    <source>
        <dbReference type="SAM" id="MobiDB-lite"/>
    </source>
</evidence>
<sequence>MCANTSASVHVPTVCDLMREQPRSIGTFASTELEDVYNYSAYMSALGHATTPSSATRSLADFLNDILFSYTGVRSWSAFLHIQQEGAALRRQLGDGATFAHEAVHPVLSPVLKQWAETLRTQQAARVRAIGADDSPHTTIVARAAAPRGGTATGKPPFKSQLSASDATAAVTTMLNRNAAKHDSFLTASAPDDLNSSSSLMERELVVANACARLTAEEDGVLPLWTDLNPTQRCDPLALQCLRTAVGAYFLVLLRLVDIAESLADHWGLLSPKERKKLHRAMTSEKAAHVPADFLFSIFTELNASEGRLSNAVADLCKCTRLEVIRLNSNAALTELNVLPPHCRVVIVCGCSLDCFLEATRPSPPLPPSATPPAVYASLTTLGLAYNRLRHLHFVQQLPSLRVLNMSFNYVSDLEAAVQDVAAQGSLTEVTLQGNPISLLDVYRTLVVRGCVHLDSLDGVAVTGEERALGRPTLDDGDAAAEHSPGRPVLDSFPASAATLPSIRGRHRSSVSTSPTQSSQLHNSLRRGCSTLGVPQLSTLYSVVTTEASRQPVSDEVLRTTVAAELGLVTVKGLSSLQPVSQSCAADSLLPSSDFLLELAGVDKSVQALESSDGRATPTQVGSLLTSSLSSSIFSLQGSGSRKGRHHSGTAGDSGGRSASTNSNSAGGKRALTPLYEVSSRVTVEGCWGDSSVSRSGVPHGYTDCVRVAVEVCLESPVPLSTHHTGRHTGAPGAPPLRVSSAALGKQRRTGGVAAAANGATSPPPILDPYIPARVAAGAGGGGGGATCLVSFPLTEVLVCALQQPVVLRVIVEDTFRYSEAEVALCAQLDAAASNAARGGPASRNSATMRPAPGELPSHAALSSLSSPQEAPPSGTPSHRNSEDAEEESVMHLRCELGVITLDPRGLFSMEVGGDSATSTVAPCCPTPLPSCRVLYVHDAALEKDAHALKSVEREVQQRQCRLREALASYSHMHRQYREASRKGLESPEGLSSALLAGVGKDSAATGMALPQSNKRRVSVAATAPPSSVSILSTPSTKSLARSRRTSSAAPPASASQLQGLYAGLKAQQLLVAQRAVRVLALRTRLAELYGASLSVSARFCVGRGATPPPSTVADAELDALRHCQETPAVRKSRQQGTKGSRR</sequence>
<feature type="region of interest" description="Disordered" evidence="3">
    <location>
        <begin position="836"/>
        <end position="888"/>
    </location>
</feature>
<dbReference type="InterPro" id="IPR050576">
    <property type="entry name" value="Cilia_flagella_integrity"/>
</dbReference>
<feature type="compositionally biased region" description="Polar residues" evidence="3">
    <location>
        <begin position="657"/>
        <end position="666"/>
    </location>
</feature>
<feature type="region of interest" description="Disordered" evidence="3">
    <location>
        <begin position="1124"/>
        <end position="1143"/>
    </location>
</feature>
<feature type="region of interest" description="Disordered" evidence="3">
    <location>
        <begin position="468"/>
        <end position="524"/>
    </location>
</feature>
<evidence type="ECO:0000256" key="2">
    <source>
        <dbReference type="ARBA" id="ARBA00022737"/>
    </source>
</evidence>
<evidence type="ECO:0000313" key="5">
    <source>
        <dbReference type="Proteomes" id="UP001500493"/>
    </source>
</evidence>
<dbReference type="PROSITE" id="PS51450">
    <property type="entry name" value="LRR"/>
    <property type="match status" value="1"/>
</dbReference>
<protein>
    <recommendedName>
        <fullName evidence="6">Leucine-rich repeat protein</fullName>
    </recommendedName>
</protein>
<keyword evidence="1" id="KW-0433">Leucine-rich repeat</keyword>
<name>A0AAW3BE34_9TRYP</name>
<feature type="region of interest" description="Disordered" evidence="3">
    <location>
        <begin position="636"/>
        <end position="670"/>
    </location>
</feature>
<dbReference type="InterPro" id="IPR032675">
    <property type="entry name" value="LRR_dom_sf"/>
</dbReference>
<dbReference type="PANTHER" id="PTHR45973">
    <property type="entry name" value="PROTEIN PHOSPHATASE 1 REGULATORY SUBUNIT SDS22-RELATED"/>
    <property type="match status" value="1"/>
</dbReference>
<accession>A0AAW3BE34</accession>
<feature type="compositionally biased region" description="Low complexity" evidence="3">
    <location>
        <begin position="1019"/>
        <end position="1054"/>
    </location>
</feature>
<evidence type="ECO:0000313" key="4">
    <source>
        <dbReference type="EMBL" id="KAL0521035.1"/>
    </source>
</evidence>